<evidence type="ECO:0000313" key="1">
    <source>
        <dbReference type="EMBL" id="ARV77299.1"/>
    </source>
</evidence>
<protein>
    <submittedName>
        <fullName evidence="1">Virion structural protein</fullName>
    </submittedName>
</protein>
<proteinExistence type="predicted"/>
<dbReference type="InterPro" id="IPR057701">
    <property type="entry name" value="DUF7941"/>
</dbReference>
<accession>A0A1Y0T0I1</accession>
<dbReference type="Proteomes" id="UP000224829">
    <property type="component" value="Segment"/>
</dbReference>
<name>A0A1Y0T0I1_9CAUD</name>
<dbReference type="OrthoDB" id="18164at10239"/>
<keyword evidence="2" id="KW-1185">Reference proteome</keyword>
<gene>
    <name evidence="1" type="ORF">NOXIFER_130</name>
</gene>
<evidence type="ECO:0000313" key="2">
    <source>
        <dbReference type="Proteomes" id="UP000224829"/>
    </source>
</evidence>
<reference evidence="1" key="1">
    <citation type="submission" date="2017-05" db="EMBL/GenBank/DDBJ databases">
        <authorList>
            <person name="Song R."/>
            <person name="Chenine A.L."/>
            <person name="Ruprecht R.M."/>
        </authorList>
    </citation>
    <scope>NUCLEOTIDE SEQUENCE [LARGE SCALE GENOMIC DNA]</scope>
</reference>
<dbReference type="Pfam" id="PF25613">
    <property type="entry name" value="DUF7941"/>
    <property type="match status" value="1"/>
</dbReference>
<organism evidence="1 2">
    <name type="scientific">Pseudomonas phage Noxifer</name>
    <dbReference type="NCBI Taxonomy" id="2006684"/>
    <lineage>
        <taxon>Viruses</taxon>
        <taxon>Duplodnaviria</taxon>
        <taxon>Heunggongvirae</taxon>
        <taxon>Uroviricota</taxon>
        <taxon>Caudoviricetes</taxon>
        <taxon>Chimalliviridae</taxon>
        <taxon>Noxifervirus</taxon>
        <taxon>Noxifervirus noxifer</taxon>
    </lineage>
</organism>
<dbReference type="EMBL" id="MF063068">
    <property type="protein sequence ID" value="ARV77299.1"/>
    <property type="molecule type" value="Genomic_DNA"/>
</dbReference>
<sequence>MFDVHRYLSMDPWAGLITMISDRTYLGLEPTTCTLASMEDLGGLSTRITINTNRGESSAQLMEPLPKQLEYTFTRLDPNAYYKTGTTPLLVDNLRLPTNTEAILQRLSVIKGDVFDVDDFEQVDVTAYGVVTIQSKPDSLRWKGPLTLTVTNSLQRSLATALSVKSSPEVFKPLGMVGRTADFVYAADHDFSQYRYDLKAMVNSPNGLGAERLQWILRKVTGNDWVFQDESAPYNFCCDKRLGELEFEVMYSGPPITPYTLRMNKRNLVVLRLDQTRCTALTGFLLLHYD</sequence>